<dbReference type="RefSeq" id="WP_110376194.1">
    <property type="nucleotide sequence ID" value="NZ_JAHBRY010000001.1"/>
</dbReference>
<dbReference type="PROSITE" id="PS51257">
    <property type="entry name" value="PROKAR_LIPOPROTEIN"/>
    <property type="match status" value="1"/>
</dbReference>
<evidence type="ECO:0000313" key="3">
    <source>
        <dbReference type="Proteomes" id="UP000248021"/>
    </source>
</evidence>
<dbReference type="EMBL" id="QJJK01000008">
    <property type="protein sequence ID" value="PXW56455.1"/>
    <property type="molecule type" value="Genomic_DNA"/>
</dbReference>
<keyword evidence="3" id="KW-1185">Reference proteome</keyword>
<feature type="domain" description="Cell wall hydrolase SleB" evidence="1">
    <location>
        <begin position="302"/>
        <end position="412"/>
    </location>
</feature>
<dbReference type="InterPro" id="IPR011105">
    <property type="entry name" value="Cell_wall_hydrolase_SleB"/>
</dbReference>
<accession>A0A2V3U223</accession>
<dbReference type="Pfam" id="PF07486">
    <property type="entry name" value="Hydrolase_2"/>
    <property type="match status" value="1"/>
</dbReference>
<protein>
    <submittedName>
        <fullName evidence="2">Spore germination cell wall hydrolase CwlJ-like protein</fullName>
    </submittedName>
</protein>
<organism evidence="2 3">
    <name type="scientific">Chelatococcus asaccharovorans</name>
    <dbReference type="NCBI Taxonomy" id="28210"/>
    <lineage>
        <taxon>Bacteria</taxon>
        <taxon>Pseudomonadati</taxon>
        <taxon>Pseudomonadota</taxon>
        <taxon>Alphaproteobacteria</taxon>
        <taxon>Hyphomicrobiales</taxon>
        <taxon>Chelatococcaceae</taxon>
        <taxon>Chelatococcus</taxon>
    </lineage>
</organism>
<evidence type="ECO:0000313" key="2">
    <source>
        <dbReference type="EMBL" id="PXW56455.1"/>
    </source>
</evidence>
<dbReference type="Proteomes" id="UP000248021">
    <property type="component" value="Unassembled WGS sequence"/>
</dbReference>
<proteinExistence type="predicted"/>
<keyword evidence="2" id="KW-0378">Hydrolase</keyword>
<gene>
    <name evidence="2" type="ORF">C7450_108205</name>
</gene>
<comment type="caution">
    <text evidence="2">The sequence shown here is derived from an EMBL/GenBank/DDBJ whole genome shotgun (WGS) entry which is preliminary data.</text>
</comment>
<dbReference type="OrthoDB" id="9785345at2"/>
<dbReference type="AlphaFoldDB" id="A0A2V3U223"/>
<dbReference type="InterPro" id="IPR042047">
    <property type="entry name" value="SleB_dom1"/>
</dbReference>
<evidence type="ECO:0000259" key="1">
    <source>
        <dbReference type="Pfam" id="PF07486"/>
    </source>
</evidence>
<reference evidence="2 3" key="1">
    <citation type="submission" date="2018-05" db="EMBL/GenBank/DDBJ databases">
        <title>Genomic Encyclopedia of Type Strains, Phase IV (KMG-IV): sequencing the most valuable type-strain genomes for metagenomic binning, comparative biology and taxonomic classification.</title>
        <authorList>
            <person name="Goeker M."/>
        </authorList>
    </citation>
    <scope>NUCLEOTIDE SEQUENCE [LARGE SCALE GENOMIC DNA]</scope>
    <source>
        <strain evidence="2 3">DSM 6462</strain>
    </source>
</reference>
<sequence>MRLRRRSSLSIGAAWALGTVAPWALACGVLVSFTASAGQNLTAEVAFSPVRSAIINDGAILIQAVQSRQVAPMLALPGLGAEGLQTASLSFEMPLDIRPVRPEMPPKDELKAAHEGYPQLDRSTKGDPLVRLRPGLSRTQPVLPASPHAPFDVVFSQNERVLPQTVFMPGSTEIPAHEDMLAFEPLTPEDLTLTEQATAPRSPTVTGAGGTRTVVGENGATPAAPRAAVLASTTPAPADATPLEIAAAPVSLPPLGADGGQNMSTIAKSDGARPNYASLVDSAHGAAEEQCLAEAVYFEARGETPQGQAAVAQVVLNRAKSGLYPSTICGVVYQNRHRYKACQFSFACEGRSLRITEQGPWQRAQRVASEVLRGKVYLSEVGGSTHYHADYVRPYWAKRLKKMDVIGRHIFYKLRPGQT</sequence>
<dbReference type="Gene3D" id="1.10.10.2520">
    <property type="entry name" value="Cell wall hydrolase SleB, domain 1"/>
    <property type="match status" value="1"/>
</dbReference>
<name>A0A2V3U223_9HYPH</name>
<dbReference type="GO" id="GO:0016787">
    <property type="term" value="F:hydrolase activity"/>
    <property type="evidence" value="ECO:0007669"/>
    <property type="project" value="UniProtKB-KW"/>
</dbReference>